<dbReference type="CDD" id="cd00984">
    <property type="entry name" value="DnaB_C"/>
    <property type="match status" value="1"/>
</dbReference>
<dbReference type="STRING" id="1121325.SAMN04515677_11537"/>
<evidence type="ECO:0000256" key="1">
    <source>
        <dbReference type="ARBA" id="ARBA00008428"/>
    </source>
</evidence>
<keyword evidence="2 12" id="KW-0639">Primosome</keyword>
<dbReference type="FunFam" id="1.10.860.10:FF:000001">
    <property type="entry name" value="Replicative DNA helicase"/>
    <property type="match status" value="1"/>
</dbReference>
<dbReference type="RefSeq" id="WP_092727785.1">
    <property type="nucleotide sequence ID" value="NZ_FNGW01000015.1"/>
</dbReference>
<dbReference type="PANTHER" id="PTHR30153:SF2">
    <property type="entry name" value="REPLICATIVE DNA HELICASE"/>
    <property type="match status" value="1"/>
</dbReference>
<dbReference type="AlphaFoldDB" id="A0A1G9U7Y5"/>
<evidence type="ECO:0000256" key="6">
    <source>
        <dbReference type="ARBA" id="ARBA00022806"/>
    </source>
</evidence>
<dbReference type="InterPro" id="IPR007694">
    <property type="entry name" value="DNA_helicase_DnaB-like_C"/>
</dbReference>
<dbReference type="Gene3D" id="1.10.860.10">
    <property type="entry name" value="DNAb Helicase, Chain A"/>
    <property type="match status" value="1"/>
</dbReference>
<keyword evidence="8 12" id="KW-0238">DNA-binding</keyword>
<accession>A0A1G9U7Y5</accession>
<dbReference type="SUPFAM" id="SSF52540">
    <property type="entry name" value="P-loop containing nucleoside triphosphate hydrolases"/>
    <property type="match status" value="1"/>
</dbReference>
<evidence type="ECO:0000256" key="10">
    <source>
        <dbReference type="ARBA" id="ARBA00048954"/>
    </source>
</evidence>
<evidence type="ECO:0000256" key="11">
    <source>
        <dbReference type="NCBIfam" id="TIGR00665"/>
    </source>
</evidence>
<dbReference type="EMBL" id="FNGW01000015">
    <property type="protein sequence ID" value="SDM56051.1"/>
    <property type="molecule type" value="Genomic_DNA"/>
</dbReference>
<keyword evidence="9" id="KW-0413">Isomerase</keyword>
<dbReference type="Gene3D" id="3.40.50.300">
    <property type="entry name" value="P-loop containing nucleotide triphosphate hydrolases"/>
    <property type="match status" value="1"/>
</dbReference>
<sequence>MEDMTRIPPHSVESEQSILGSILLDKDAMITVSETIKPDDFYKEAHKIIYECMIVLSNKGEPIDLITLTEELRKQGHLDDVGGISYITSLSTIVPTTSNVKFYADIVKEKSVLRKLIKASNDIINLGYDGATKIEDVLDKAEKKIFDISQEKASDDFKSINLVLMDAYDTIEHLYSSKAEITGITTGFKDLNKKINGLQRTDLILLAARPAMGKTAFSLNLVQNAALKGDASVAVFSLEMSKEQLVQRMLSAQANVELKKLKTGKLGENDWPRIIDAMAVLSNAKIYIDDTPGIKISELRSKCRKLKIEQGLDLILIDYLQLMEGEGNNESRQQEISKISRSLKIIAKELNCPVVALSQLSRAPEQRADHRPMLSDLRESGAIEQDADIVMFLYRDEYYHPDSERKNIGEVIIAKNRHGETGAVELVWLGEVQKFADKSRDM</sequence>
<evidence type="ECO:0000313" key="15">
    <source>
        <dbReference type="Proteomes" id="UP000199068"/>
    </source>
</evidence>
<keyword evidence="4 12" id="KW-0547">Nucleotide-binding</keyword>
<evidence type="ECO:0000256" key="5">
    <source>
        <dbReference type="ARBA" id="ARBA00022801"/>
    </source>
</evidence>
<proteinExistence type="inferred from homology"/>
<comment type="catalytic activity">
    <reaction evidence="10 12">
        <text>ATP + H2O = ADP + phosphate + H(+)</text>
        <dbReference type="Rhea" id="RHEA:13065"/>
        <dbReference type="ChEBI" id="CHEBI:15377"/>
        <dbReference type="ChEBI" id="CHEBI:15378"/>
        <dbReference type="ChEBI" id="CHEBI:30616"/>
        <dbReference type="ChEBI" id="CHEBI:43474"/>
        <dbReference type="ChEBI" id="CHEBI:456216"/>
        <dbReference type="EC" id="5.6.2.3"/>
    </reaction>
</comment>
<dbReference type="InterPro" id="IPR007692">
    <property type="entry name" value="DNA_helicase_DnaB"/>
</dbReference>
<dbReference type="EC" id="5.6.2.3" evidence="11 12"/>
<dbReference type="PROSITE" id="PS51199">
    <property type="entry name" value="SF4_HELICASE"/>
    <property type="match status" value="1"/>
</dbReference>
<dbReference type="Pfam" id="PF00772">
    <property type="entry name" value="DnaB"/>
    <property type="match status" value="1"/>
</dbReference>
<dbReference type="InterPro" id="IPR016136">
    <property type="entry name" value="DNA_helicase_N/primase_C"/>
</dbReference>
<comment type="function">
    <text evidence="12">The main replicative DNA helicase, it participates in initiation and elongation during chromosome replication. Travels ahead of the DNA replisome, separating dsDNA into templates for DNA synthesis. A processive ATP-dependent 5'-3' DNA helicase it has DNA-dependent ATPase activity.</text>
</comment>
<dbReference type="Pfam" id="PF03796">
    <property type="entry name" value="DnaB_C"/>
    <property type="match status" value="1"/>
</dbReference>
<dbReference type="GO" id="GO:0005524">
    <property type="term" value="F:ATP binding"/>
    <property type="evidence" value="ECO:0007669"/>
    <property type="project" value="UniProtKB-UniRule"/>
</dbReference>
<dbReference type="GO" id="GO:0016887">
    <property type="term" value="F:ATP hydrolysis activity"/>
    <property type="evidence" value="ECO:0007669"/>
    <property type="project" value="RHEA"/>
</dbReference>
<evidence type="ECO:0000256" key="9">
    <source>
        <dbReference type="ARBA" id="ARBA00023235"/>
    </source>
</evidence>
<dbReference type="NCBIfam" id="TIGR00665">
    <property type="entry name" value="DnaB"/>
    <property type="match status" value="1"/>
</dbReference>
<evidence type="ECO:0000256" key="4">
    <source>
        <dbReference type="ARBA" id="ARBA00022741"/>
    </source>
</evidence>
<dbReference type="InterPro" id="IPR007693">
    <property type="entry name" value="DNA_helicase_DnaB-like_N"/>
</dbReference>
<evidence type="ECO:0000256" key="8">
    <source>
        <dbReference type="ARBA" id="ARBA00023125"/>
    </source>
</evidence>
<dbReference type="GO" id="GO:0006269">
    <property type="term" value="P:DNA replication, synthesis of primer"/>
    <property type="evidence" value="ECO:0007669"/>
    <property type="project" value="UniProtKB-UniRule"/>
</dbReference>
<dbReference type="GO" id="GO:0043139">
    <property type="term" value="F:5'-3' DNA helicase activity"/>
    <property type="evidence" value="ECO:0007669"/>
    <property type="project" value="UniProtKB-EC"/>
</dbReference>
<evidence type="ECO:0000259" key="13">
    <source>
        <dbReference type="PROSITE" id="PS51199"/>
    </source>
</evidence>
<reference evidence="14 15" key="1">
    <citation type="submission" date="2016-10" db="EMBL/GenBank/DDBJ databases">
        <authorList>
            <person name="de Groot N.N."/>
        </authorList>
    </citation>
    <scope>NUCLEOTIDE SEQUENCE [LARGE SCALE GENOMIC DNA]</scope>
    <source>
        <strain evidence="14 15">DSM 797</strain>
    </source>
</reference>
<gene>
    <name evidence="14" type="ORF">SAMN04515677_11537</name>
</gene>
<evidence type="ECO:0000256" key="12">
    <source>
        <dbReference type="RuleBase" id="RU362085"/>
    </source>
</evidence>
<dbReference type="GO" id="GO:1990077">
    <property type="term" value="C:primosome complex"/>
    <property type="evidence" value="ECO:0007669"/>
    <property type="project" value="UniProtKB-UniRule"/>
</dbReference>
<dbReference type="InterPro" id="IPR036185">
    <property type="entry name" value="DNA_heli_DnaB-like_N_sf"/>
</dbReference>
<feature type="domain" description="SF4 helicase" evidence="13">
    <location>
        <begin position="177"/>
        <end position="442"/>
    </location>
</feature>
<evidence type="ECO:0000256" key="2">
    <source>
        <dbReference type="ARBA" id="ARBA00022515"/>
    </source>
</evidence>
<keyword evidence="6 12" id="KW-0347">Helicase</keyword>
<keyword evidence="5 12" id="KW-0378">Hydrolase</keyword>
<dbReference type="GO" id="GO:0042802">
    <property type="term" value="F:identical protein binding"/>
    <property type="evidence" value="ECO:0007669"/>
    <property type="project" value="UniProtKB-ARBA"/>
</dbReference>
<comment type="similarity">
    <text evidence="1 12">Belongs to the helicase family. DnaB subfamily.</text>
</comment>
<dbReference type="FunFam" id="3.40.50.300:FF:000076">
    <property type="entry name" value="Replicative DNA helicase"/>
    <property type="match status" value="1"/>
</dbReference>
<evidence type="ECO:0000256" key="3">
    <source>
        <dbReference type="ARBA" id="ARBA00022705"/>
    </source>
</evidence>
<dbReference type="InterPro" id="IPR027417">
    <property type="entry name" value="P-loop_NTPase"/>
</dbReference>
<keyword evidence="15" id="KW-1185">Reference proteome</keyword>
<evidence type="ECO:0000256" key="7">
    <source>
        <dbReference type="ARBA" id="ARBA00022840"/>
    </source>
</evidence>
<dbReference type="GO" id="GO:0003677">
    <property type="term" value="F:DNA binding"/>
    <property type="evidence" value="ECO:0007669"/>
    <property type="project" value="UniProtKB-UniRule"/>
</dbReference>
<dbReference type="GO" id="GO:0005829">
    <property type="term" value="C:cytosol"/>
    <property type="evidence" value="ECO:0007669"/>
    <property type="project" value="TreeGrafter"/>
</dbReference>
<dbReference type="SUPFAM" id="SSF48024">
    <property type="entry name" value="N-terminal domain of DnaB helicase"/>
    <property type="match status" value="1"/>
</dbReference>
<keyword evidence="7 12" id="KW-0067">ATP-binding</keyword>
<name>A0A1G9U7Y5_9FIRM</name>
<protein>
    <recommendedName>
        <fullName evidence="11 12">Replicative DNA helicase</fullName>
        <ecNumber evidence="11 12">5.6.2.3</ecNumber>
    </recommendedName>
</protein>
<organism evidence="14 15">
    <name type="scientific">Romboutsia lituseburensis DSM 797</name>
    <dbReference type="NCBI Taxonomy" id="1121325"/>
    <lineage>
        <taxon>Bacteria</taxon>
        <taxon>Bacillati</taxon>
        <taxon>Bacillota</taxon>
        <taxon>Clostridia</taxon>
        <taxon>Peptostreptococcales</taxon>
        <taxon>Peptostreptococcaceae</taxon>
        <taxon>Romboutsia</taxon>
    </lineage>
</organism>
<evidence type="ECO:0000313" key="14">
    <source>
        <dbReference type="EMBL" id="SDM56051.1"/>
    </source>
</evidence>
<dbReference type="NCBIfam" id="NF004384">
    <property type="entry name" value="PRK05748.1"/>
    <property type="match status" value="1"/>
</dbReference>
<keyword evidence="3 12" id="KW-0235">DNA replication</keyword>
<dbReference type="Proteomes" id="UP000199068">
    <property type="component" value="Unassembled WGS sequence"/>
</dbReference>
<dbReference type="PANTHER" id="PTHR30153">
    <property type="entry name" value="REPLICATIVE DNA HELICASE DNAB"/>
    <property type="match status" value="1"/>
</dbReference>